<gene>
    <name evidence="7" type="ORF">GPM918_LOCUS17253</name>
    <name evidence="6" type="ORF">OVA965_LOCUS4512</name>
    <name evidence="9" type="ORF">SRO942_LOCUS17254</name>
    <name evidence="8" type="ORF">TMI583_LOCUS4510</name>
</gene>
<comment type="subcellular location">
    <subcellularLocation>
        <location evidence="1">Nucleus</location>
    </subcellularLocation>
</comment>
<evidence type="ECO:0000256" key="3">
    <source>
        <dbReference type="ARBA" id="ARBA00022771"/>
    </source>
</evidence>
<keyword evidence="3" id="KW-0863">Zinc-finger</keyword>
<evidence type="ECO:0000256" key="2">
    <source>
        <dbReference type="ARBA" id="ARBA00022723"/>
    </source>
</evidence>
<proteinExistence type="predicted"/>
<dbReference type="PANTHER" id="PTHR46481:SF10">
    <property type="entry name" value="ZINC FINGER BED DOMAIN-CONTAINING PROTEIN 39"/>
    <property type="match status" value="1"/>
</dbReference>
<dbReference type="Proteomes" id="UP000681722">
    <property type="component" value="Unassembled WGS sequence"/>
</dbReference>
<dbReference type="InterPro" id="IPR012337">
    <property type="entry name" value="RNaseH-like_sf"/>
</dbReference>
<evidence type="ECO:0000256" key="1">
    <source>
        <dbReference type="ARBA" id="ARBA00004123"/>
    </source>
</evidence>
<dbReference type="EMBL" id="CAJNOQ010004699">
    <property type="protein sequence ID" value="CAF1070590.1"/>
    <property type="molecule type" value="Genomic_DNA"/>
</dbReference>
<dbReference type="EMBL" id="CAJOBA010001190">
    <property type="protein sequence ID" value="CAF3581587.1"/>
    <property type="molecule type" value="Genomic_DNA"/>
</dbReference>
<comment type="caution">
    <text evidence="7">The sequence shown here is derived from an EMBL/GenBank/DDBJ whole genome shotgun (WGS) entry which is preliminary data.</text>
</comment>
<keyword evidence="5" id="KW-0539">Nucleus</keyword>
<sequence>MYDKTRVEVNRELKSALGICLTTDNWSSDSNQAYITVTAHIITCNYEQKNFVLETIDFTGNHTADRIVQHLQDLAIEWPIFDKIICLVSDNCATMVKVSRDFNKGTA</sequence>
<keyword evidence="2" id="KW-0479">Metal-binding</keyword>
<evidence type="ECO:0000256" key="5">
    <source>
        <dbReference type="ARBA" id="ARBA00023242"/>
    </source>
</evidence>
<accession>A0A814LXN1</accession>
<dbReference type="EMBL" id="CAJOBC010004701">
    <property type="protein sequence ID" value="CAF3837755.1"/>
    <property type="molecule type" value="Genomic_DNA"/>
</dbReference>
<dbReference type="PANTHER" id="PTHR46481">
    <property type="entry name" value="ZINC FINGER BED DOMAIN-CONTAINING PROTEIN 4"/>
    <property type="match status" value="1"/>
</dbReference>
<dbReference type="Proteomes" id="UP000677228">
    <property type="component" value="Unassembled WGS sequence"/>
</dbReference>
<dbReference type="InterPro" id="IPR052035">
    <property type="entry name" value="ZnF_BED_domain_contain"/>
</dbReference>
<keyword evidence="10" id="KW-1185">Reference proteome</keyword>
<dbReference type="EMBL" id="CAJNOK010001190">
    <property type="protein sequence ID" value="CAF0798395.1"/>
    <property type="molecule type" value="Genomic_DNA"/>
</dbReference>
<evidence type="ECO:0000313" key="7">
    <source>
        <dbReference type="EMBL" id="CAF1070590.1"/>
    </source>
</evidence>
<dbReference type="SUPFAM" id="SSF53098">
    <property type="entry name" value="Ribonuclease H-like"/>
    <property type="match status" value="1"/>
</dbReference>
<evidence type="ECO:0000256" key="4">
    <source>
        <dbReference type="ARBA" id="ARBA00022833"/>
    </source>
</evidence>
<dbReference type="GO" id="GO:0005634">
    <property type="term" value="C:nucleus"/>
    <property type="evidence" value="ECO:0007669"/>
    <property type="project" value="UniProtKB-SubCell"/>
</dbReference>
<keyword evidence="4" id="KW-0862">Zinc</keyword>
<dbReference type="Proteomes" id="UP000682733">
    <property type="component" value="Unassembled WGS sequence"/>
</dbReference>
<dbReference type="AlphaFoldDB" id="A0A814LXN1"/>
<organism evidence="7 10">
    <name type="scientific">Didymodactylos carnosus</name>
    <dbReference type="NCBI Taxonomy" id="1234261"/>
    <lineage>
        <taxon>Eukaryota</taxon>
        <taxon>Metazoa</taxon>
        <taxon>Spiralia</taxon>
        <taxon>Gnathifera</taxon>
        <taxon>Rotifera</taxon>
        <taxon>Eurotatoria</taxon>
        <taxon>Bdelloidea</taxon>
        <taxon>Philodinida</taxon>
        <taxon>Philodinidae</taxon>
        <taxon>Didymodactylos</taxon>
    </lineage>
</organism>
<evidence type="ECO:0000313" key="6">
    <source>
        <dbReference type="EMBL" id="CAF0798395.1"/>
    </source>
</evidence>
<dbReference type="OrthoDB" id="1607513at2759"/>
<dbReference type="GO" id="GO:0008270">
    <property type="term" value="F:zinc ion binding"/>
    <property type="evidence" value="ECO:0007669"/>
    <property type="project" value="UniProtKB-KW"/>
</dbReference>
<evidence type="ECO:0000313" key="8">
    <source>
        <dbReference type="EMBL" id="CAF3581587.1"/>
    </source>
</evidence>
<evidence type="ECO:0008006" key="11">
    <source>
        <dbReference type="Google" id="ProtNLM"/>
    </source>
</evidence>
<dbReference type="Proteomes" id="UP000663829">
    <property type="component" value="Unassembled WGS sequence"/>
</dbReference>
<evidence type="ECO:0000313" key="10">
    <source>
        <dbReference type="Proteomes" id="UP000663829"/>
    </source>
</evidence>
<evidence type="ECO:0000313" key="9">
    <source>
        <dbReference type="EMBL" id="CAF3837755.1"/>
    </source>
</evidence>
<name>A0A814LXN1_9BILA</name>
<protein>
    <recommendedName>
        <fullName evidence="11">Transposase</fullName>
    </recommendedName>
</protein>
<reference evidence="7" key="1">
    <citation type="submission" date="2021-02" db="EMBL/GenBank/DDBJ databases">
        <authorList>
            <person name="Nowell W R."/>
        </authorList>
    </citation>
    <scope>NUCLEOTIDE SEQUENCE</scope>
</reference>